<keyword evidence="10" id="KW-0902">Two-component regulatory system</keyword>
<dbReference type="InterPro" id="IPR003594">
    <property type="entry name" value="HATPase_dom"/>
</dbReference>
<proteinExistence type="predicted"/>
<evidence type="ECO:0000256" key="9">
    <source>
        <dbReference type="ARBA" id="ARBA00022840"/>
    </source>
</evidence>
<dbReference type="Gene3D" id="6.10.340.10">
    <property type="match status" value="1"/>
</dbReference>
<feature type="domain" description="Histidine kinase" evidence="13">
    <location>
        <begin position="501"/>
        <end position="601"/>
    </location>
</feature>
<comment type="caution">
    <text evidence="15">The sequence shown here is derived from an EMBL/GenBank/DDBJ whole genome shotgun (WGS) entry which is preliminary data.</text>
</comment>
<evidence type="ECO:0000313" key="16">
    <source>
        <dbReference type="Proteomes" id="UP000076563"/>
    </source>
</evidence>
<name>A0A161SGA1_9BACL</name>
<evidence type="ECO:0000256" key="1">
    <source>
        <dbReference type="ARBA" id="ARBA00000085"/>
    </source>
</evidence>
<comment type="catalytic activity">
    <reaction evidence="1">
        <text>ATP + protein L-histidine = ADP + protein N-phospho-L-histidine.</text>
        <dbReference type="EC" id="2.7.13.3"/>
    </reaction>
</comment>
<comment type="subcellular location">
    <subcellularLocation>
        <location evidence="2">Cell membrane</location>
        <topology evidence="2">Multi-pass membrane protein</topology>
    </subcellularLocation>
</comment>
<dbReference type="InterPro" id="IPR036890">
    <property type="entry name" value="HATPase_C_sf"/>
</dbReference>
<keyword evidence="4" id="KW-1003">Cell membrane</keyword>
<evidence type="ECO:0000256" key="8">
    <source>
        <dbReference type="ARBA" id="ARBA00022777"/>
    </source>
</evidence>
<evidence type="ECO:0000256" key="12">
    <source>
        <dbReference type="SAM" id="Phobius"/>
    </source>
</evidence>
<feature type="domain" description="HAMP" evidence="14">
    <location>
        <begin position="339"/>
        <end position="391"/>
    </location>
</feature>
<keyword evidence="5" id="KW-0597">Phosphoprotein</keyword>
<sequence length="606" mass="68883">MRIKSSLLHFTLRTRLTASFIALIILVLTLLGIGYYYKSSEVILNNASETLLGLVKMSNQSLNAKFASVEQNAINMHLDEDLYDFFNTSDLQKRYFNYENDRRIARIIQKYFPSSEDLYSVNLVTKKYTFGGNPNFWIPKTEYSNSDIYSIGLSSTENTKWVPTYNLLEKFYASSPAPVAGDQYVFTATRLLNLSEIQSNLLHQMEEDAERPVLIVNFQESMIRKAFAKSLWVKGSYYEVFTPEGQIVSASRPRNVPPSVGSDWIDYALKKHSGTEYITIGGKKMVVCYDTIDVTGWLSAVFIPYDELLVTVPNMLNYTIYSTIAILLAAVVLASIISGRITLPFKRLLWGIKQSGEGNFSAKIEAVGTGEFSVIIHKFNQMNDKIQSLIVDNYETHVKEMEAELKALNFQFNPHFLYNTLNIINYLAIENNQTLISNMLVELSEMLEYTAKNPGEVDFTEDVKYLKNYAYIMDRRFEGKFQVEYDLDPALYQYTVPKFFLQPFIENALIHGLDEMEAGGAIKVSGRMEEGRRIFTIEDNGKGMDPETIRRVLETDGGIRSIGIENVNKRIKLLYGEPYGVRIESQKKAGTKITIILPVPSGCPLS</sequence>
<dbReference type="PROSITE" id="PS50885">
    <property type="entry name" value="HAMP"/>
    <property type="match status" value="1"/>
</dbReference>
<gene>
    <name evidence="15" type="ORF">AV654_14560</name>
</gene>
<dbReference type="RefSeq" id="WP_063180809.1">
    <property type="nucleotide sequence ID" value="NZ_LQRA01000049.1"/>
</dbReference>
<dbReference type="InterPro" id="IPR050640">
    <property type="entry name" value="Bact_2-comp_sensor_kinase"/>
</dbReference>
<dbReference type="PANTHER" id="PTHR34220:SF7">
    <property type="entry name" value="SENSOR HISTIDINE KINASE YPDA"/>
    <property type="match status" value="1"/>
</dbReference>
<keyword evidence="6" id="KW-0808">Transferase</keyword>
<protein>
    <recommendedName>
        <fullName evidence="3">histidine kinase</fullName>
        <ecNumber evidence="3">2.7.13.3</ecNumber>
    </recommendedName>
</protein>
<dbReference type="PROSITE" id="PS50109">
    <property type="entry name" value="HIS_KIN"/>
    <property type="match status" value="1"/>
</dbReference>
<evidence type="ECO:0000259" key="14">
    <source>
        <dbReference type="PROSITE" id="PS50885"/>
    </source>
</evidence>
<dbReference type="GO" id="GO:0005524">
    <property type="term" value="F:ATP binding"/>
    <property type="evidence" value="ECO:0007669"/>
    <property type="project" value="UniProtKB-KW"/>
</dbReference>
<evidence type="ECO:0000256" key="5">
    <source>
        <dbReference type="ARBA" id="ARBA00022553"/>
    </source>
</evidence>
<dbReference type="EMBL" id="LQRA01000049">
    <property type="protein sequence ID" value="KZE80205.1"/>
    <property type="molecule type" value="Genomic_DNA"/>
</dbReference>
<dbReference type="EC" id="2.7.13.3" evidence="3"/>
<evidence type="ECO:0000256" key="10">
    <source>
        <dbReference type="ARBA" id="ARBA00023012"/>
    </source>
</evidence>
<dbReference type="STRING" id="1007103.GCA_000213315_06463"/>
<keyword evidence="9" id="KW-0067">ATP-binding</keyword>
<evidence type="ECO:0000256" key="4">
    <source>
        <dbReference type="ARBA" id="ARBA00022475"/>
    </source>
</evidence>
<dbReference type="GO" id="GO:0005886">
    <property type="term" value="C:plasma membrane"/>
    <property type="evidence" value="ECO:0007669"/>
    <property type="project" value="UniProtKB-SubCell"/>
</dbReference>
<keyword evidence="11 12" id="KW-0472">Membrane</keyword>
<dbReference type="OrthoDB" id="9776552at2"/>
<dbReference type="SMART" id="SM00387">
    <property type="entry name" value="HATPase_c"/>
    <property type="match status" value="1"/>
</dbReference>
<dbReference type="Proteomes" id="UP000076563">
    <property type="component" value="Unassembled WGS sequence"/>
</dbReference>
<dbReference type="InterPro" id="IPR010559">
    <property type="entry name" value="Sig_transdc_His_kin_internal"/>
</dbReference>
<dbReference type="Pfam" id="PF02518">
    <property type="entry name" value="HATPase_c"/>
    <property type="match status" value="1"/>
</dbReference>
<evidence type="ECO:0000256" key="2">
    <source>
        <dbReference type="ARBA" id="ARBA00004651"/>
    </source>
</evidence>
<feature type="transmembrane region" description="Helical" evidence="12">
    <location>
        <begin position="318"/>
        <end position="337"/>
    </location>
</feature>
<keyword evidence="8" id="KW-0418">Kinase</keyword>
<keyword evidence="7" id="KW-0547">Nucleotide-binding</keyword>
<dbReference type="InterPro" id="IPR003660">
    <property type="entry name" value="HAMP_dom"/>
</dbReference>
<organism evidence="15 16">
    <name type="scientific">Paenibacillus elgii</name>
    <dbReference type="NCBI Taxonomy" id="189691"/>
    <lineage>
        <taxon>Bacteria</taxon>
        <taxon>Bacillati</taxon>
        <taxon>Bacillota</taxon>
        <taxon>Bacilli</taxon>
        <taxon>Bacillales</taxon>
        <taxon>Paenibacillaceae</taxon>
        <taxon>Paenibacillus</taxon>
    </lineage>
</organism>
<dbReference type="SUPFAM" id="SSF55874">
    <property type="entry name" value="ATPase domain of HSP90 chaperone/DNA topoisomerase II/histidine kinase"/>
    <property type="match status" value="1"/>
</dbReference>
<keyword evidence="12" id="KW-1133">Transmembrane helix</keyword>
<evidence type="ECO:0000256" key="3">
    <source>
        <dbReference type="ARBA" id="ARBA00012438"/>
    </source>
</evidence>
<feature type="transmembrane region" description="Helical" evidence="12">
    <location>
        <begin position="20"/>
        <end position="37"/>
    </location>
</feature>
<dbReference type="Gene3D" id="3.30.450.20">
    <property type="entry name" value="PAS domain"/>
    <property type="match status" value="1"/>
</dbReference>
<evidence type="ECO:0000256" key="6">
    <source>
        <dbReference type="ARBA" id="ARBA00022679"/>
    </source>
</evidence>
<keyword evidence="16" id="KW-1185">Reference proteome</keyword>
<dbReference type="AlphaFoldDB" id="A0A161SGA1"/>
<dbReference type="GO" id="GO:0000155">
    <property type="term" value="F:phosphorelay sensor kinase activity"/>
    <property type="evidence" value="ECO:0007669"/>
    <property type="project" value="InterPro"/>
</dbReference>
<reference evidence="16" key="1">
    <citation type="submission" date="2016-01" db="EMBL/GenBank/DDBJ databases">
        <title>Draft genome of Chromobacterium sp. F49.</title>
        <authorList>
            <person name="Hong K.W."/>
        </authorList>
    </citation>
    <scope>NUCLEOTIDE SEQUENCE [LARGE SCALE GENOMIC DNA]</scope>
    <source>
        <strain evidence="16">M63</strain>
    </source>
</reference>
<evidence type="ECO:0000313" key="15">
    <source>
        <dbReference type="EMBL" id="KZE80205.1"/>
    </source>
</evidence>
<dbReference type="PANTHER" id="PTHR34220">
    <property type="entry name" value="SENSOR HISTIDINE KINASE YPDA"/>
    <property type="match status" value="1"/>
</dbReference>
<dbReference type="InterPro" id="IPR005467">
    <property type="entry name" value="His_kinase_dom"/>
</dbReference>
<evidence type="ECO:0000259" key="13">
    <source>
        <dbReference type="PROSITE" id="PS50109"/>
    </source>
</evidence>
<dbReference type="Pfam" id="PF06580">
    <property type="entry name" value="His_kinase"/>
    <property type="match status" value="1"/>
</dbReference>
<dbReference type="Gene3D" id="3.30.565.10">
    <property type="entry name" value="Histidine kinase-like ATPase, C-terminal domain"/>
    <property type="match status" value="1"/>
</dbReference>
<evidence type="ECO:0000256" key="11">
    <source>
        <dbReference type="ARBA" id="ARBA00023136"/>
    </source>
</evidence>
<dbReference type="eggNOG" id="COG2972">
    <property type="taxonomic scope" value="Bacteria"/>
</dbReference>
<accession>A0A161SGA1</accession>
<keyword evidence="12" id="KW-0812">Transmembrane</keyword>
<evidence type="ECO:0000256" key="7">
    <source>
        <dbReference type="ARBA" id="ARBA00022741"/>
    </source>
</evidence>